<accession>A0AAD4Y1P4</accession>
<comment type="caution">
    <text evidence="2">The sequence shown here is derived from an EMBL/GenBank/DDBJ whole genome shotgun (WGS) entry which is preliminary data.</text>
</comment>
<dbReference type="Proteomes" id="UP001214576">
    <property type="component" value="Unassembled WGS sequence"/>
</dbReference>
<name>A0AAD4Y1P4_OVIAM</name>
<keyword evidence="3" id="KW-1185">Reference proteome</keyword>
<feature type="region of interest" description="Disordered" evidence="1">
    <location>
        <begin position="174"/>
        <end position="230"/>
    </location>
</feature>
<dbReference type="AlphaFoldDB" id="A0AAD4Y1P4"/>
<evidence type="ECO:0000313" key="2">
    <source>
        <dbReference type="EMBL" id="KAI4530231.1"/>
    </source>
</evidence>
<protein>
    <submittedName>
        <fullName evidence="2">Uncharacterized protein</fullName>
    </submittedName>
</protein>
<sequence>MSGPRGEFKRGTVFSPQVLATVSPGSQRFPGKRFLVRRWTRAQCLHRESAQQGKVRLLSTKMDCNLPPLVREEQHVSTRSLTPLLMLENPEDLLLGSTFKRWPELPAGFLGECAHDMGPTKAENRAYIIAAILPGTAGALRVRGVSRALVLGPGTTEGDANRPESGSKKVLLLRPNEEGPAGPSMVPEGPLSPGLISVGQGPAFHMGEVEKTRESELSGRRPGTARGVHPRFSLCEETGPFDSGTRPLYVALASLGRANPPMAADFLCIWR</sequence>
<evidence type="ECO:0000256" key="1">
    <source>
        <dbReference type="SAM" id="MobiDB-lite"/>
    </source>
</evidence>
<evidence type="ECO:0000313" key="3">
    <source>
        <dbReference type="Proteomes" id="UP001214576"/>
    </source>
</evidence>
<reference evidence="2" key="1">
    <citation type="submission" date="2022-03" db="EMBL/GenBank/DDBJ databases">
        <title>Genomic analyses of argali, domestic sheep and their hybrids provide insights into chromosomal evolution, heterosis and genetic basis of agronomic traits.</title>
        <authorList>
            <person name="Li M."/>
        </authorList>
    </citation>
    <scope>NUCLEOTIDE SEQUENCE</scope>
    <source>
        <strain evidence="2">CAU-MHL-2022a</strain>
        <tissue evidence="2">Skin</tissue>
    </source>
</reference>
<feature type="compositionally biased region" description="Basic and acidic residues" evidence="1">
    <location>
        <begin position="207"/>
        <end position="219"/>
    </location>
</feature>
<organism evidence="2 3">
    <name type="scientific">Ovis ammon polii</name>
    <dbReference type="NCBI Taxonomy" id="230172"/>
    <lineage>
        <taxon>Eukaryota</taxon>
        <taxon>Metazoa</taxon>
        <taxon>Chordata</taxon>
        <taxon>Craniata</taxon>
        <taxon>Vertebrata</taxon>
        <taxon>Euteleostomi</taxon>
        <taxon>Mammalia</taxon>
        <taxon>Eutheria</taxon>
        <taxon>Laurasiatheria</taxon>
        <taxon>Artiodactyla</taxon>
        <taxon>Ruminantia</taxon>
        <taxon>Pecora</taxon>
        <taxon>Bovidae</taxon>
        <taxon>Caprinae</taxon>
        <taxon>Ovis</taxon>
    </lineage>
</organism>
<proteinExistence type="predicted"/>
<gene>
    <name evidence="2" type="ORF">MG293_020087</name>
</gene>
<dbReference type="EMBL" id="JAKZEL010000026">
    <property type="protein sequence ID" value="KAI4530231.1"/>
    <property type="molecule type" value="Genomic_DNA"/>
</dbReference>